<dbReference type="Proteomes" id="UP001283361">
    <property type="component" value="Unassembled WGS sequence"/>
</dbReference>
<name>A0AAE1DX37_9GAST</name>
<dbReference type="AlphaFoldDB" id="A0AAE1DX37"/>
<proteinExistence type="predicted"/>
<evidence type="ECO:0000256" key="1">
    <source>
        <dbReference type="SAM" id="Phobius"/>
    </source>
</evidence>
<keyword evidence="1" id="KW-0812">Transmembrane</keyword>
<protein>
    <submittedName>
        <fullName evidence="2">Uncharacterized protein</fullName>
    </submittedName>
</protein>
<evidence type="ECO:0000313" key="2">
    <source>
        <dbReference type="EMBL" id="KAK3786194.1"/>
    </source>
</evidence>
<keyword evidence="3" id="KW-1185">Reference proteome</keyword>
<gene>
    <name evidence="2" type="ORF">RRG08_020337</name>
</gene>
<feature type="transmembrane region" description="Helical" evidence="1">
    <location>
        <begin position="51"/>
        <end position="70"/>
    </location>
</feature>
<accession>A0AAE1DX37</accession>
<evidence type="ECO:0000313" key="3">
    <source>
        <dbReference type="Proteomes" id="UP001283361"/>
    </source>
</evidence>
<sequence>MSCLYSSNLSPKIKYRREAIDPFYSSNLLPKIKYRREAIDPFLFLSSCSSVSFHSCLILSFICIAFSCFLNQLEKQMTYRALINFCNEMSLVIRHWARRRLTPSTDVDLNSPLGHHPD</sequence>
<keyword evidence="1" id="KW-0472">Membrane</keyword>
<reference evidence="2" key="1">
    <citation type="journal article" date="2023" name="G3 (Bethesda)">
        <title>A reference genome for the long-term kleptoplast-retaining sea slug Elysia crispata morphotype clarki.</title>
        <authorList>
            <person name="Eastman K.E."/>
            <person name="Pendleton A.L."/>
            <person name="Shaikh M.A."/>
            <person name="Suttiyut T."/>
            <person name="Ogas R."/>
            <person name="Tomko P."/>
            <person name="Gavelis G."/>
            <person name="Widhalm J.R."/>
            <person name="Wisecaver J.H."/>
        </authorList>
    </citation>
    <scope>NUCLEOTIDE SEQUENCE</scope>
    <source>
        <strain evidence="2">ECLA1</strain>
    </source>
</reference>
<comment type="caution">
    <text evidence="2">The sequence shown here is derived from an EMBL/GenBank/DDBJ whole genome shotgun (WGS) entry which is preliminary data.</text>
</comment>
<keyword evidence="1" id="KW-1133">Transmembrane helix</keyword>
<organism evidence="2 3">
    <name type="scientific">Elysia crispata</name>
    <name type="common">lettuce slug</name>
    <dbReference type="NCBI Taxonomy" id="231223"/>
    <lineage>
        <taxon>Eukaryota</taxon>
        <taxon>Metazoa</taxon>
        <taxon>Spiralia</taxon>
        <taxon>Lophotrochozoa</taxon>
        <taxon>Mollusca</taxon>
        <taxon>Gastropoda</taxon>
        <taxon>Heterobranchia</taxon>
        <taxon>Euthyneura</taxon>
        <taxon>Panpulmonata</taxon>
        <taxon>Sacoglossa</taxon>
        <taxon>Placobranchoidea</taxon>
        <taxon>Plakobranchidae</taxon>
        <taxon>Elysia</taxon>
    </lineage>
</organism>
<dbReference type="EMBL" id="JAWDGP010001999">
    <property type="protein sequence ID" value="KAK3786194.1"/>
    <property type="molecule type" value="Genomic_DNA"/>
</dbReference>